<feature type="signal peptide" evidence="2">
    <location>
        <begin position="1"/>
        <end position="19"/>
    </location>
</feature>
<dbReference type="InterPro" id="IPR000917">
    <property type="entry name" value="Sulfatase_N"/>
</dbReference>
<dbReference type="SUPFAM" id="SSF53649">
    <property type="entry name" value="Alkaline phosphatase-like"/>
    <property type="match status" value="1"/>
</dbReference>
<dbReference type="PROSITE" id="PS51257">
    <property type="entry name" value="PROKAR_LIPOPROTEIN"/>
    <property type="match status" value="1"/>
</dbReference>
<proteinExistence type="inferred from homology"/>
<dbReference type="Proteomes" id="UP000033047">
    <property type="component" value="Unassembled WGS sequence"/>
</dbReference>
<comment type="caution">
    <text evidence="4">The sequence shown here is derived from an EMBL/GenBank/DDBJ whole genome shotgun (WGS) entry which is preliminary data.</text>
</comment>
<accession>A0A0F5JGE1</accession>
<dbReference type="Pfam" id="PF00884">
    <property type="entry name" value="Sulfatase"/>
    <property type="match status" value="1"/>
</dbReference>
<name>A0A0F5JGE1_9BACT</name>
<comment type="similarity">
    <text evidence="1">Belongs to the sulfatase family.</text>
</comment>
<gene>
    <name evidence="4" type="ORF">HMPREF1535_01439</name>
</gene>
<feature type="domain" description="Sulfatase N-terminal" evidence="3">
    <location>
        <begin position="26"/>
        <end position="363"/>
    </location>
</feature>
<dbReference type="EMBL" id="AQHV01000010">
    <property type="protein sequence ID" value="KKB56788.1"/>
    <property type="molecule type" value="Genomic_DNA"/>
</dbReference>
<dbReference type="Gene3D" id="3.40.720.10">
    <property type="entry name" value="Alkaline Phosphatase, subunit A"/>
    <property type="match status" value="1"/>
</dbReference>
<keyword evidence="2" id="KW-0732">Signal</keyword>
<dbReference type="RefSeq" id="WP_046145695.1">
    <property type="nucleotide sequence ID" value="NZ_KQ033912.1"/>
</dbReference>
<evidence type="ECO:0000313" key="4">
    <source>
        <dbReference type="EMBL" id="KKB56788.1"/>
    </source>
</evidence>
<reference evidence="4 5" key="1">
    <citation type="submission" date="2013-04" db="EMBL/GenBank/DDBJ databases">
        <title>The Genome Sequence of Parabacteroides goldsteinii DSM 19448.</title>
        <authorList>
            <consortium name="The Broad Institute Genomics Platform"/>
            <person name="Earl A."/>
            <person name="Ward D."/>
            <person name="Feldgarden M."/>
            <person name="Gevers D."/>
            <person name="Martens E."/>
            <person name="Sakamoto M."/>
            <person name="Benno Y."/>
            <person name="Song Y."/>
            <person name="Liu C."/>
            <person name="Lee J."/>
            <person name="Bolanos M."/>
            <person name="Vaisanen M.L."/>
            <person name="Finegold S.M."/>
            <person name="Walker B."/>
            <person name="Young S."/>
            <person name="Zeng Q."/>
            <person name="Gargeya S."/>
            <person name="Fitzgerald M."/>
            <person name="Haas B."/>
            <person name="Abouelleil A."/>
            <person name="Allen A.W."/>
            <person name="Alvarado L."/>
            <person name="Arachchi H.M."/>
            <person name="Berlin A.M."/>
            <person name="Chapman S.B."/>
            <person name="Gainer-Dewar J."/>
            <person name="Goldberg J."/>
            <person name="Griggs A."/>
            <person name="Gujja S."/>
            <person name="Hansen M."/>
            <person name="Howarth C."/>
            <person name="Imamovic A."/>
            <person name="Ireland A."/>
            <person name="Larimer J."/>
            <person name="McCowan C."/>
            <person name="Murphy C."/>
            <person name="Pearson M."/>
            <person name="Poon T.W."/>
            <person name="Priest M."/>
            <person name="Roberts A."/>
            <person name="Saif S."/>
            <person name="Shea T."/>
            <person name="Sisk P."/>
            <person name="Sykes S."/>
            <person name="Wortman J."/>
            <person name="Nusbaum C."/>
            <person name="Birren B."/>
        </authorList>
    </citation>
    <scope>NUCLEOTIDE SEQUENCE [LARGE SCALE GENOMIC DNA]</scope>
    <source>
        <strain evidence="4 5">DSM 19448</strain>
    </source>
</reference>
<dbReference type="HOGENOM" id="CLU_006332_9_3_10"/>
<dbReference type="PANTHER" id="PTHR42693:SF33">
    <property type="entry name" value="ARYLSULFATASE"/>
    <property type="match status" value="1"/>
</dbReference>
<evidence type="ECO:0000256" key="1">
    <source>
        <dbReference type="ARBA" id="ARBA00008779"/>
    </source>
</evidence>
<organism evidence="4 5">
    <name type="scientific">Parabacteroides goldsteinii DSM 19448 = WAL 12034</name>
    <dbReference type="NCBI Taxonomy" id="927665"/>
    <lineage>
        <taxon>Bacteria</taxon>
        <taxon>Pseudomonadati</taxon>
        <taxon>Bacteroidota</taxon>
        <taxon>Bacteroidia</taxon>
        <taxon>Bacteroidales</taxon>
        <taxon>Tannerellaceae</taxon>
        <taxon>Parabacteroides</taxon>
    </lineage>
</organism>
<dbReference type="STRING" id="927665.HMPREF1535_01439"/>
<sequence>MRKIFIPVFTLALSTACLAQSKKKAPNVLFILVDDMQSTCIHAYGCDQVHSPNIDRIVNNGISFTRTYTNGSLGGALSMPSRAMIMTGRGVYQVIQDGARIPEQHVTLPELLRQNGYTTFATGKWHSDLKSFNRSFEKGENIFFGGMHSYQTNGHVSPRLYHYDPAGDYAGEPFTGKKFSSEMFADAAVEFLQGRKKEKSPFFAYVAFTSPHDPRMQHPDYAQNYKADTLNLPINFLPQHPFDNGDMKVRDEVLSPIPRNTQTIQKELAGYYGMISEVDTQIGRIIQALKESGQMDNTILVFASDNGLAVGQHGLLGKQNLYDHSVRVPLVISVPGLEKEKGTKKDVNCYLYDVYPTLCDLTGTQPAPSVTGKSLLPVIKGADKHRDCLFLAYNSIQRGLVKDGWKYIIYNVGGFRTEQLFDLKNDPWEMVNHAQEPAYAFKLGAYKKLLKEEMEKNNDFCNLDDFFWWGKGEMLPWNEGKKLYTDPDK</sequence>
<protein>
    <recommendedName>
        <fullName evidence="3">Sulfatase N-terminal domain-containing protein</fullName>
    </recommendedName>
</protein>
<evidence type="ECO:0000259" key="3">
    <source>
        <dbReference type="Pfam" id="PF00884"/>
    </source>
</evidence>
<dbReference type="InterPro" id="IPR017850">
    <property type="entry name" value="Alkaline_phosphatase_core_sf"/>
</dbReference>
<evidence type="ECO:0000256" key="2">
    <source>
        <dbReference type="SAM" id="SignalP"/>
    </source>
</evidence>
<dbReference type="AlphaFoldDB" id="A0A0F5JGE1"/>
<dbReference type="PATRIC" id="fig|927665.4.peg.1471"/>
<dbReference type="CDD" id="cd16155">
    <property type="entry name" value="sulfatase_like"/>
    <property type="match status" value="1"/>
</dbReference>
<feature type="chain" id="PRO_5002489280" description="Sulfatase N-terminal domain-containing protein" evidence="2">
    <location>
        <begin position="20"/>
        <end position="489"/>
    </location>
</feature>
<dbReference type="GO" id="GO:0004065">
    <property type="term" value="F:arylsulfatase activity"/>
    <property type="evidence" value="ECO:0007669"/>
    <property type="project" value="TreeGrafter"/>
</dbReference>
<dbReference type="InterPro" id="IPR050738">
    <property type="entry name" value="Sulfatase"/>
</dbReference>
<evidence type="ECO:0000313" key="5">
    <source>
        <dbReference type="Proteomes" id="UP000033047"/>
    </source>
</evidence>
<dbReference type="PANTHER" id="PTHR42693">
    <property type="entry name" value="ARYLSULFATASE FAMILY MEMBER"/>
    <property type="match status" value="1"/>
</dbReference>